<evidence type="ECO:0000256" key="1">
    <source>
        <dbReference type="SAM" id="Coils"/>
    </source>
</evidence>
<dbReference type="PANTHER" id="PTHR46328:SF39">
    <property type="entry name" value="PROTEIN FAR1-RELATED SEQUENCE 5-LIKE"/>
    <property type="match status" value="1"/>
</dbReference>
<accession>A0A7J9B106</accession>
<proteinExistence type="predicted"/>
<comment type="caution">
    <text evidence="3">The sequence shown here is derived from an EMBL/GenBank/DDBJ whole genome shotgun (WGS) entry which is preliminary data.</text>
</comment>
<dbReference type="EMBL" id="JABEZV010441758">
    <property type="protein sequence ID" value="MBA0730016.1"/>
    <property type="molecule type" value="Genomic_DNA"/>
</dbReference>
<sequence length="222" mass="25621">MERIEITESCIKGEAGISEADKSKEGKVFIIESYLDGESGVTEVEKSKENILVTESCAGDESELRKLNLNQEPYEGMLFESMQAAKAFYDEYAKRMEGFNQNRQKSTRVRVRKRESKREGCMARMNVKREKPGKYVITKFVEEHNHPLFVTSGKDQPYTSGQIWNQKSNRLDVRFGFFNVAEYKEQLCAFLASIEEHINQLSKKVEGVVRNIKEVESRDHQS</sequence>
<organism evidence="3 4">
    <name type="scientific">Gossypium laxum</name>
    <dbReference type="NCBI Taxonomy" id="34288"/>
    <lineage>
        <taxon>Eukaryota</taxon>
        <taxon>Viridiplantae</taxon>
        <taxon>Streptophyta</taxon>
        <taxon>Embryophyta</taxon>
        <taxon>Tracheophyta</taxon>
        <taxon>Spermatophyta</taxon>
        <taxon>Magnoliopsida</taxon>
        <taxon>eudicotyledons</taxon>
        <taxon>Gunneridae</taxon>
        <taxon>Pentapetalae</taxon>
        <taxon>rosids</taxon>
        <taxon>malvids</taxon>
        <taxon>Malvales</taxon>
        <taxon>Malvaceae</taxon>
        <taxon>Malvoideae</taxon>
        <taxon>Gossypium</taxon>
    </lineage>
</organism>
<dbReference type="Pfam" id="PF03101">
    <property type="entry name" value="FAR1"/>
    <property type="match status" value="1"/>
</dbReference>
<dbReference type="InterPro" id="IPR004330">
    <property type="entry name" value="FAR1_DNA_bnd_dom"/>
</dbReference>
<gene>
    <name evidence="3" type="ORF">Golax_023282</name>
</gene>
<feature type="coiled-coil region" evidence="1">
    <location>
        <begin position="191"/>
        <end position="218"/>
    </location>
</feature>
<name>A0A7J9B106_9ROSI</name>
<dbReference type="PANTHER" id="PTHR46328">
    <property type="entry name" value="FAR-RED IMPAIRED RESPONSIVE (FAR1) FAMILY PROTEIN-RELATED"/>
    <property type="match status" value="1"/>
</dbReference>
<evidence type="ECO:0000313" key="4">
    <source>
        <dbReference type="Proteomes" id="UP000593574"/>
    </source>
</evidence>
<feature type="domain" description="FAR1" evidence="2">
    <location>
        <begin position="91"/>
        <end position="149"/>
    </location>
</feature>
<dbReference type="Proteomes" id="UP000593574">
    <property type="component" value="Unassembled WGS sequence"/>
</dbReference>
<keyword evidence="4" id="KW-1185">Reference proteome</keyword>
<protein>
    <recommendedName>
        <fullName evidence="2">FAR1 domain-containing protein</fullName>
    </recommendedName>
</protein>
<reference evidence="3 4" key="1">
    <citation type="journal article" date="2019" name="Genome Biol. Evol.">
        <title>Insights into the evolution of the New World diploid cottons (Gossypium, subgenus Houzingenia) based on genome sequencing.</title>
        <authorList>
            <person name="Grover C.E."/>
            <person name="Arick M.A. 2nd"/>
            <person name="Thrash A."/>
            <person name="Conover J.L."/>
            <person name="Sanders W.S."/>
            <person name="Peterson D.G."/>
            <person name="Frelichowski J.E."/>
            <person name="Scheffler J.A."/>
            <person name="Scheffler B.E."/>
            <person name="Wendel J.F."/>
        </authorList>
    </citation>
    <scope>NUCLEOTIDE SEQUENCE [LARGE SCALE GENOMIC DNA]</scope>
    <source>
        <strain evidence="3">4</strain>
        <tissue evidence="3">Leaf</tissue>
    </source>
</reference>
<evidence type="ECO:0000259" key="2">
    <source>
        <dbReference type="Pfam" id="PF03101"/>
    </source>
</evidence>
<evidence type="ECO:0000313" key="3">
    <source>
        <dbReference type="EMBL" id="MBA0730016.1"/>
    </source>
</evidence>
<keyword evidence="1" id="KW-0175">Coiled coil</keyword>
<dbReference type="AlphaFoldDB" id="A0A7J9B106"/>